<name>A0A1E7RC68_9GAMM</name>
<organism evidence="2 3">
    <name type="scientific">Acinetobacter qingfengensis</name>
    <dbReference type="NCBI Taxonomy" id="1262585"/>
    <lineage>
        <taxon>Bacteria</taxon>
        <taxon>Pseudomonadati</taxon>
        <taxon>Pseudomonadota</taxon>
        <taxon>Gammaproteobacteria</taxon>
        <taxon>Moraxellales</taxon>
        <taxon>Moraxellaceae</taxon>
        <taxon>Acinetobacter</taxon>
    </lineage>
</organism>
<dbReference type="OrthoDB" id="5772151at2"/>
<dbReference type="SUPFAM" id="SSF143100">
    <property type="entry name" value="TTHA1013/TTHA0281-like"/>
    <property type="match status" value="1"/>
</dbReference>
<dbReference type="Gene3D" id="3.30.160.250">
    <property type="match status" value="1"/>
</dbReference>
<dbReference type="Gene3D" id="1.10.260.40">
    <property type="entry name" value="lambda repressor-like DNA-binding domains"/>
    <property type="match status" value="1"/>
</dbReference>
<evidence type="ECO:0000259" key="1">
    <source>
        <dbReference type="PROSITE" id="PS50943"/>
    </source>
</evidence>
<dbReference type="InterPro" id="IPR035069">
    <property type="entry name" value="TTHA1013/TTHA0281-like"/>
</dbReference>
<dbReference type="PROSITE" id="PS50943">
    <property type="entry name" value="HTH_CROC1"/>
    <property type="match status" value="1"/>
</dbReference>
<dbReference type="Proteomes" id="UP000185895">
    <property type="component" value="Unassembled WGS sequence"/>
</dbReference>
<keyword evidence="3" id="KW-1185">Reference proteome</keyword>
<proteinExistence type="predicted"/>
<dbReference type="Pfam" id="PF01381">
    <property type="entry name" value="HTH_3"/>
    <property type="match status" value="1"/>
</dbReference>
<dbReference type="RefSeq" id="WP_070069638.1">
    <property type="nucleotide sequence ID" value="NZ_MKKK01000017.1"/>
</dbReference>
<dbReference type="EMBL" id="MKKK01000017">
    <property type="protein sequence ID" value="OEY96938.1"/>
    <property type="molecule type" value="Genomic_DNA"/>
</dbReference>
<dbReference type="STRING" id="1262585.BJI46_11695"/>
<sequence>MLYPAKFEKEGNSYNITFRDIPEAITCGDDLEDALDMAKDALLTAMDFYFEDNRPVPMPSEAEEGEHLIALPLSVWSKVLLLNTMLEQHVSQAELAKRLHKPRQEVQRIVNLGHSTKIDTVMAALQALGKRPQFSIQ</sequence>
<accession>A0A1E7RC68</accession>
<dbReference type="InterPro" id="IPR001387">
    <property type="entry name" value="Cro/C1-type_HTH"/>
</dbReference>
<dbReference type="Pfam" id="PF15919">
    <property type="entry name" value="HicB_lk_antitox"/>
    <property type="match status" value="1"/>
</dbReference>
<dbReference type="InterPro" id="IPR031807">
    <property type="entry name" value="HicB-like"/>
</dbReference>
<gene>
    <name evidence="2" type="ORF">BJI46_11695</name>
</gene>
<dbReference type="GO" id="GO:0003677">
    <property type="term" value="F:DNA binding"/>
    <property type="evidence" value="ECO:0007669"/>
    <property type="project" value="InterPro"/>
</dbReference>
<dbReference type="InterPro" id="IPR010982">
    <property type="entry name" value="Lambda_DNA-bd_dom_sf"/>
</dbReference>
<dbReference type="AlphaFoldDB" id="A0A1E7RC68"/>
<dbReference type="SUPFAM" id="SSF47413">
    <property type="entry name" value="lambda repressor-like DNA-binding domains"/>
    <property type="match status" value="1"/>
</dbReference>
<comment type="caution">
    <text evidence="2">The sequence shown here is derived from an EMBL/GenBank/DDBJ whole genome shotgun (WGS) entry which is preliminary data.</text>
</comment>
<evidence type="ECO:0000313" key="3">
    <source>
        <dbReference type="Proteomes" id="UP000185895"/>
    </source>
</evidence>
<evidence type="ECO:0000313" key="2">
    <source>
        <dbReference type="EMBL" id="OEY96938.1"/>
    </source>
</evidence>
<dbReference type="CDD" id="cd00093">
    <property type="entry name" value="HTH_XRE"/>
    <property type="match status" value="1"/>
</dbReference>
<protein>
    <submittedName>
        <fullName evidence="2">Antitoxin</fullName>
    </submittedName>
</protein>
<feature type="domain" description="HTH cro/C1-type" evidence="1">
    <location>
        <begin position="81"/>
        <end position="135"/>
    </location>
</feature>
<reference evidence="2 3" key="1">
    <citation type="submission" date="2016-09" db="EMBL/GenBank/DDBJ databases">
        <authorList>
            <person name="Capua I."/>
            <person name="De Benedictis P."/>
            <person name="Joannis T."/>
            <person name="Lombin L.H."/>
            <person name="Cattoli G."/>
        </authorList>
    </citation>
    <scope>NUCLEOTIDE SEQUENCE [LARGE SCALE GENOMIC DNA]</scope>
    <source>
        <strain evidence="2 3">ANC 4671</strain>
    </source>
</reference>